<feature type="signal peptide" evidence="5">
    <location>
        <begin position="1"/>
        <end position="22"/>
    </location>
</feature>
<keyword evidence="1 4" id="KW-0349">Heme</keyword>
<dbReference type="OrthoDB" id="5690796at2"/>
<dbReference type="EMBL" id="PHHA01000002">
    <property type="protein sequence ID" value="PJG86442.1"/>
    <property type="molecule type" value="Genomic_DNA"/>
</dbReference>
<dbReference type="GO" id="GO:0020037">
    <property type="term" value="F:heme binding"/>
    <property type="evidence" value="ECO:0007669"/>
    <property type="project" value="InterPro"/>
</dbReference>
<evidence type="ECO:0000256" key="4">
    <source>
        <dbReference type="PROSITE-ProRule" id="PRU00433"/>
    </source>
</evidence>
<dbReference type="AlphaFoldDB" id="A0A2M8S5K2"/>
<reference evidence="7 8" key="1">
    <citation type="submission" date="2017-11" db="EMBL/GenBank/DDBJ databases">
        <title>Reclassification of Bisgaard taxon 7 as Conservatibacter flavescens gen. nov., sp. nov.</title>
        <authorList>
            <person name="Christensen H."/>
        </authorList>
    </citation>
    <scope>NUCLEOTIDE SEQUENCE [LARGE SCALE GENOMIC DNA]</scope>
    <source>
        <strain evidence="7 8">7_4</strain>
    </source>
</reference>
<evidence type="ECO:0000313" key="7">
    <source>
        <dbReference type="EMBL" id="PJG86442.1"/>
    </source>
</evidence>
<keyword evidence="2 4" id="KW-0479">Metal-binding</keyword>
<evidence type="ECO:0000256" key="3">
    <source>
        <dbReference type="ARBA" id="ARBA00023004"/>
    </source>
</evidence>
<keyword evidence="3 4" id="KW-0408">Iron</keyword>
<protein>
    <submittedName>
        <fullName evidence="7">Cytochrome C biogenesis protein CcsB</fullName>
    </submittedName>
</protein>
<evidence type="ECO:0000313" key="8">
    <source>
        <dbReference type="Proteomes" id="UP000229329"/>
    </source>
</evidence>
<dbReference type="InterPro" id="IPR036909">
    <property type="entry name" value="Cyt_c-like_dom_sf"/>
</dbReference>
<evidence type="ECO:0000256" key="2">
    <source>
        <dbReference type="ARBA" id="ARBA00022723"/>
    </source>
</evidence>
<accession>A0A2M8S5K2</accession>
<evidence type="ECO:0000256" key="5">
    <source>
        <dbReference type="SAM" id="SignalP"/>
    </source>
</evidence>
<keyword evidence="5" id="KW-0732">Signal</keyword>
<evidence type="ECO:0000259" key="6">
    <source>
        <dbReference type="PROSITE" id="PS51007"/>
    </source>
</evidence>
<dbReference type="Gene3D" id="1.10.760.10">
    <property type="entry name" value="Cytochrome c-like domain"/>
    <property type="match status" value="1"/>
</dbReference>
<sequence length="102" mass="11103">MNFFSTLSLSALLLSSPALVMANSNLQNGEKIFRQCAMCHGKSAENSAFNESRIIRNLKETEIVTALKDRKAGKVIGGGNGVKARLSEQDMRDVAAFIQTLK</sequence>
<comment type="caution">
    <text evidence="7">The sequence shown here is derived from an EMBL/GenBank/DDBJ whole genome shotgun (WGS) entry which is preliminary data.</text>
</comment>
<feature type="chain" id="PRO_5014682964" evidence="5">
    <location>
        <begin position="23"/>
        <end position="102"/>
    </location>
</feature>
<keyword evidence="8" id="KW-1185">Reference proteome</keyword>
<proteinExistence type="predicted"/>
<evidence type="ECO:0000256" key="1">
    <source>
        <dbReference type="ARBA" id="ARBA00022617"/>
    </source>
</evidence>
<feature type="domain" description="Cytochrome c" evidence="6">
    <location>
        <begin position="24"/>
        <end position="102"/>
    </location>
</feature>
<dbReference type="PROSITE" id="PS51007">
    <property type="entry name" value="CYTC"/>
    <property type="match status" value="1"/>
</dbReference>
<gene>
    <name evidence="7" type="ORF">CVP05_01125</name>
</gene>
<organism evidence="7 8">
    <name type="scientific">Conservatibacter flavescens</name>
    <dbReference type="NCBI Taxonomy" id="28161"/>
    <lineage>
        <taxon>Bacteria</taxon>
        <taxon>Pseudomonadati</taxon>
        <taxon>Pseudomonadota</taxon>
        <taxon>Gammaproteobacteria</taxon>
        <taxon>Pasteurellales</taxon>
        <taxon>Pasteurellaceae</taxon>
        <taxon>Conservatibacter</taxon>
    </lineage>
</organism>
<dbReference type="RefSeq" id="WP_100287718.1">
    <property type="nucleotide sequence ID" value="NZ_PHHA01000002.1"/>
</dbReference>
<dbReference type="GO" id="GO:0046872">
    <property type="term" value="F:metal ion binding"/>
    <property type="evidence" value="ECO:0007669"/>
    <property type="project" value="UniProtKB-KW"/>
</dbReference>
<dbReference type="Pfam" id="PF00034">
    <property type="entry name" value="Cytochrom_C"/>
    <property type="match status" value="1"/>
</dbReference>
<dbReference type="Proteomes" id="UP000229329">
    <property type="component" value="Unassembled WGS sequence"/>
</dbReference>
<name>A0A2M8S5K2_9PAST</name>
<dbReference type="InterPro" id="IPR009056">
    <property type="entry name" value="Cyt_c-like_dom"/>
</dbReference>
<dbReference type="SUPFAM" id="SSF46626">
    <property type="entry name" value="Cytochrome c"/>
    <property type="match status" value="1"/>
</dbReference>
<dbReference type="GO" id="GO:0009055">
    <property type="term" value="F:electron transfer activity"/>
    <property type="evidence" value="ECO:0007669"/>
    <property type="project" value="InterPro"/>
</dbReference>